<feature type="transmembrane region" description="Helical" evidence="8">
    <location>
        <begin position="560"/>
        <end position="580"/>
    </location>
</feature>
<evidence type="ECO:0000313" key="11">
    <source>
        <dbReference type="EMBL" id="KZS20199.1"/>
    </source>
</evidence>
<dbReference type="AlphaFoldDB" id="A0A162R3I2"/>
<dbReference type="OrthoDB" id="6134459at2759"/>
<dbReference type="InterPro" id="IPR000832">
    <property type="entry name" value="GPCR_2_secretin-like"/>
</dbReference>
<dbReference type="Pfam" id="PF00002">
    <property type="entry name" value="7tm_2"/>
    <property type="match status" value="1"/>
</dbReference>
<comment type="subcellular location">
    <subcellularLocation>
        <location evidence="1">Membrane</location>
        <topology evidence="1">Multi-pass membrane protein</topology>
    </subcellularLocation>
</comment>
<evidence type="ECO:0000256" key="3">
    <source>
        <dbReference type="ARBA" id="ARBA00022692"/>
    </source>
</evidence>
<keyword evidence="4 8" id="KW-1133">Transmembrane helix</keyword>
<evidence type="ECO:0000256" key="7">
    <source>
        <dbReference type="SAM" id="MobiDB-lite"/>
    </source>
</evidence>
<dbReference type="CDD" id="cd15039">
    <property type="entry name" value="7tmB3_Methuselah-like"/>
    <property type="match status" value="1"/>
</dbReference>
<dbReference type="STRING" id="35525.A0A162R3I2"/>
<evidence type="ECO:0000256" key="6">
    <source>
        <dbReference type="ARBA" id="ARBA00023136"/>
    </source>
</evidence>
<keyword evidence="5" id="KW-0807">Transducer</keyword>
<dbReference type="GO" id="GO:0016020">
    <property type="term" value="C:membrane"/>
    <property type="evidence" value="ECO:0007669"/>
    <property type="project" value="UniProtKB-SubCell"/>
</dbReference>
<keyword evidence="3 8" id="KW-0812">Transmembrane</keyword>
<feature type="region of interest" description="Disordered" evidence="7">
    <location>
        <begin position="827"/>
        <end position="847"/>
    </location>
</feature>
<feature type="transmembrane region" description="Helical" evidence="8">
    <location>
        <begin position="783"/>
        <end position="803"/>
    </location>
</feature>
<dbReference type="InterPro" id="IPR017981">
    <property type="entry name" value="GPCR_2-like_7TM"/>
</dbReference>
<dbReference type="Proteomes" id="UP000076858">
    <property type="component" value="Unassembled WGS sequence"/>
</dbReference>
<keyword evidence="5" id="KW-0297">G-protein coupled receptor</keyword>
<feature type="chain" id="PRO_5007838811" evidence="9">
    <location>
        <begin position="26"/>
        <end position="861"/>
    </location>
</feature>
<gene>
    <name evidence="11" type="ORF">APZ42_013187</name>
</gene>
<name>A0A162R3I2_9CRUS</name>
<proteinExistence type="inferred from homology"/>
<evidence type="ECO:0000256" key="2">
    <source>
        <dbReference type="ARBA" id="ARBA00008979"/>
    </source>
</evidence>
<comment type="similarity">
    <text evidence="2">Belongs to the G-protein coupled receptor 2 family. Mth subfamily.</text>
</comment>
<evidence type="ECO:0000256" key="8">
    <source>
        <dbReference type="SAM" id="Phobius"/>
    </source>
</evidence>
<dbReference type="SUPFAM" id="SSF63877">
    <property type="entry name" value="Methuselah ectodomain"/>
    <property type="match status" value="1"/>
</dbReference>
<dbReference type="PANTHER" id="PTHR46953:SF1">
    <property type="entry name" value="G-PROTEIN COUPLED RECEPTOR MTH-LIKE 1-RELATED"/>
    <property type="match status" value="1"/>
</dbReference>
<evidence type="ECO:0000313" key="12">
    <source>
        <dbReference type="Proteomes" id="UP000076858"/>
    </source>
</evidence>
<comment type="caution">
    <text evidence="11">The sequence shown here is derived from an EMBL/GenBank/DDBJ whole genome shotgun (WGS) entry which is preliminary data.</text>
</comment>
<evidence type="ECO:0000256" key="4">
    <source>
        <dbReference type="ARBA" id="ARBA00022989"/>
    </source>
</evidence>
<evidence type="ECO:0000256" key="1">
    <source>
        <dbReference type="ARBA" id="ARBA00004141"/>
    </source>
</evidence>
<keyword evidence="9" id="KW-0732">Signal</keyword>
<keyword evidence="5" id="KW-0675">Receptor</keyword>
<dbReference type="InterPro" id="IPR036272">
    <property type="entry name" value="Methuselah_N_sf"/>
</dbReference>
<reference evidence="11 12" key="1">
    <citation type="submission" date="2016-03" db="EMBL/GenBank/DDBJ databases">
        <title>EvidentialGene: Evidence-directed Construction of Genes on Genomes.</title>
        <authorList>
            <person name="Gilbert D.G."/>
            <person name="Choi J.-H."/>
            <person name="Mockaitis K."/>
            <person name="Colbourne J."/>
            <person name="Pfrender M."/>
        </authorList>
    </citation>
    <scope>NUCLEOTIDE SEQUENCE [LARGE SCALE GENOMIC DNA]</scope>
    <source>
        <strain evidence="11 12">Xinb3</strain>
        <tissue evidence="11">Complete organism</tissue>
    </source>
</reference>
<dbReference type="PROSITE" id="PS50261">
    <property type="entry name" value="G_PROTEIN_RECEP_F2_4"/>
    <property type="match status" value="1"/>
</dbReference>
<dbReference type="EMBL" id="LRGB01000243">
    <property type="protein sequence ID" value="KZS20199.1"/>
    <property type="molecule type" value="Genomic_DNA"/>
</dbReference>
<dbReference type="GO" id="GO:0007166">
    <property type="term" value="P:cell surface receptor signaling pathway"/>
    <property type="evidence" value="ECO:0007669"/>
    <property type="project" value="InterPro"/>
</dbReference>
<dbReference type="Gene3D" id="1.20.1070.10">
    <property type="entry name" value="Rhodopsin 7-helix transmembrane proteins"/>
    <property type="match status" value="1"/>
</dbReference>
<accession>A0A162R3I2</accession>
<feature type="signal peptide" evidence="9">
    <location>
        <begin position="1"/>
        <end position="25"/>
    </location>
</feature>
<protein>
    <submittedName>
        <fullName evidence="11">Methuselah 15-like protein</fullName>
    </submittedName>
</protein>
<evidence type="ECO:0000256" key="9">
    <source>
        <dbReference type="SAM" id="SignalP"/>
    </source>
</evidence>
<dbReference type="InterPro" id="IPR052808">
    <property type="entry name" value="GPCR_Mth-like"/>
</dbReference>
<dbReference type="GO" id="GO:0004930">
    <property type="term" value="F:G protein-coupled receptor activity"/>
    <property type="evidence" value="ECO:0007669"/>
    <property type="project" value="UniProtKB-KW"/>
</dbReference>
<feature type="transmembrane region" description="Helical" evidence="8">
    <location>
        <begin position="592"/>
        <end position="613"/>
    </location>
</feature>
<feature type="compositionally biased region" description="Low complexity" evidence="7">
    <location>
        <begin position="834"/>
        <end position="847"/>
    </location>
</feature>
<feature type="transmembrane region" description="Helical" evidence="8">
    <location>
        <begin position="634"/>
        <end position="654"/>
    </location>
</feature>
<keyword evidence="12" id="KW-1185">Reference proteome</keyword>
<dbReference type="SUPFAM" id="SSF81321">
    <property type="entry name" value="Family A G protein-coupled receptor-like"/>
    <property type="match status" value="1"/>
</dbReference>
<feature type="transmembrane region" description="Helical" evidence="8">
    <location>
        <begin position="684"/>
        <end position="706"/>
    </location>
</feature>
<feature type="transmembrane region" description="Helical" evidence="8">
    <location>
        <begin position="504"/>
        <end position="527"/>
    </location>
</feature>
<feature type="domain" description="G-protein coupled receptors family 2 profile 2" evidence="10">
    <location>
        <begin position="502"/>
        <end position="800"/>
    </location>
</feature>
<dbReference type="PANTHER" id="PTHR46953">
    <property type="entry name" value="G-PROTEIN COUPLED RECEPTOR MTH-LIKE 1-RELATED"/>
    <property type="match status" value="1"/>
</dbReference>
<organism evidence="11 12">
    <name type="scientific">Daphnia magna</name>
    <dbReference type="NCBI Taxonomy" id="35525"/>
    <lineage>
        <taxon>Eukaryota</taxon>
        <taxon>Metazoa</taxon>
        <taxon>Ecdysozoa</taxon>
        <taxon>Arthropoda</taxon>
        <taxon>Crustacea</taxon>
        <taxon>Branchiopoda</taxon>
        <taxon>Diplostraca</taxon>
        <taxon>Cladocera</taxon>
        <taxon>Anomopoda</taxon>
        <taxon>Daphniidae</taxon>
        <taxon>Daphnia</taxon>
    </lineage>
</organism>
<keyword evidence="6 8" id="KW-0472">Membrane</keyword>
<sequence>MEVFNRTFTVLALLLFEFIIKESVASSLIEQPFPTFHPNSSQSSKKDKFLIRKCCGPDQVYNFNWEEDVADRKDRCVKYSITSSHPSLQTNANSQQIFFGTEQTIPPQYGFENVIIDPGFPRNCTPDRYGSTLILLEPDTRMADLFYPIATGQLLVPHRFWVLHNDDHCIEDFFVDGNFDKARRVAFICTSHARPFPTTAIDINGKLQLDFVGMNAHVKLSEMSGRKVVRKCCDRHEVYSRNLVCIDNKAAATQFFDDLQLSESSQLFFRFGLPNCVHPYSHRQRTIEFQLTSNGSLEIQPNNQLVSIELYCMEDIVYTDSTGLPITSNLAIFCTDKLEVLPEAKATVTKPPPDTVHEAGHFEVNRTKIPKCCPAGHIMNDEEHTCQQFNLGNAELIISHALKNHVQQNYNISSILVSNSSLSCQHSKAIALKPNRHTLFGQLIFESNMENELSLLTHFYIENYWDFKVKHQPFCLDLTLFRNEKEVFYQPQVFYCTSQSRVSIHYPILLCISAVGLLTTFIIYFIVPPSGSAKLVTSGFGGGSRRTRVQTIAQMLTGRILLCHIITLCLTFTCLAIVQLELVPQGQTACVFMGFTIYWASIASFSWLTVYCFDYYRIFSGSFKVSNEMLFIPYSAFGWGFPILAVSIATVAQFQSTQLGVSSIFNPNMGLLKCWFADGTSALIFFYIPVGSLLLFDIVCFLTLLFNPNLMHCWKEKQGLTMRTNRNTSKDSKQEQDIKMALKLFFITGIPWVFEFAAWLPFYLSKDSFLRVNAVYFFEISNLLNSLRGIVIFVIFIVFNRDVRRFLWPRIRRIFFQVDSAIAGRTRSNMEEPSTTSFATQSTSTSVSINRLPSKQVDGNV</sequence>
<evidence type="ECO:0000256" key="5">
    <source>
        <dbReference type="ARBA" id="ARBA00023040"/>
    </source>
</evidence>
<evidence type="ECO:0000259" key="10">
    <source>
        <dbReference type="PROSITE" id="PS50261"/>
    </source>
</evidence>
<feature type="transmembrane region" description="Helical" evidence="8">
    <location>
        <begin position="740"/>
        <end position="763"/>
    </location>
</feature>